<dbReference type="EMBL" id="GL378470">
    <property type="protein sequence ID" value="EFJ39624.1"/>
    <property type="molecule type" value="Genomic_DNA"/>
</dbReference>
<organism evidence="2">
    <name type="scientific">Volvox carteri f. nagariensis</name>
    <dbReference type="NCBI Taxonomy" id="3068"/>
    <lineage>
        <taxon>Eukaryota</taxon>
        <taxon>Viridiplantae</taxon>
        <taxon>Chlorophyta</taxon>
        <taxon>core chlorophytes</taxon>
        <taxon>Chlorophyceae</taxon>
        <taxon>CS clade</taxon>
        <taxon>Chlamydomonadales</taxon>
        <taxon>Volvocaceae</taxon>
        <taxon>Volvox</taxon>
    </lineage>
</organism>
<accession>D8UKX2</accession>
<name>D8UKX2_VOLCA</name>
<dbReference type="KEGG" id="vcn:VOLCADRAFT_100741"/>
<sequence>MVTIRQALLSVGGEDAGSISPTVAALSDLGFDVDDEVGGAFRLLNAEQAAGLTVRQQLALKAAIQGIHAWIHKRRAHYLISTLLTINTKTICSFTLPFRTFAASSSPSFCTKLQSARLLTAAVTPSECSSKGHSWLLVDDPTLTKSAGASLLGTAQPGKIRPCCAKPKIAELPCAYQCGDSRTSETRWADSRVVAALHTSIPRDLYL</sequence>
<evidence type="ECO:0000313" key="1">
    <source>
        <dbReference type="EMBL" id="EFJ39624.1"/>
    </source>
</evidence>
<reference evidence="1 2" key="1">
    <citation type="journal article" date="2010" name="Science">
        <title>Genomic analysis of organismal complexity in the multicellular green alga Volvox carteri.</title>
        <authorList>
            <person name="Prochnik S.E."/>
            <person name="Umen J."/>
            <person name="Nedelcu A.M."/>
            <person name="Hallmann A."/>
            <person name="Miller S.M."/>
            <person name="Nishii I."/>
            <person name="Ferris P."/>
            <person name="Kuo A."/>
            <person name="Mitros T."/>
            <person name="Fritz-Laylin L.K."/>
            <person name="Hellsten U."/>
            <person name="Chapman J."/>
            <person name="Simakov O."/>
            <person name="Rensing S.A."/>
            <person name="Terry A."/>
            <person name="Pangilinan J."/>
            <person name="Kapitonov V."/>
            <person name="Jurka J."/>
            <person name="Salamov A."/>
            <person name="Shapiro H."/>
            <person name="Schmutz J."/>
            <person name="Grimwood J."/>
            <person name="Lindquist E."/>
            <person name="Lucas S."/>
            <person name="Grigoriev I.V."/>
            <person name="Schmitt R."/>
            <person name="Kirk D."/>
            <person name="Rokhsar D.S."/>
        </authorList>
    </citation>
    <scope>NUCLEOTIDE SEQUENCE [LARGE SCALE GENOMIC DNA]</scope>
    <source>
        <strain evidence="2">f. Nagariensis / Eve</strain>
    </source>
</reference>
<dbReference type="GeneID" id="9626356"/>
<dbReference type="AlphaFoldDB" id="D8UKX2"/>
<proteinExistence type="predicted"/>
<dbReference type="RefSeq" id="XP_002959308.1">
    <property type="nucleotide sequence ID" value="XM_002959262.1"/>
</dbReference>
<dbReference type="Proteomes" id="UP000001058">
    <property type="component" value="Unassembled WGS sequence"/>
</dbReference>
<protein>
    <submittedName>
        <fullName evidence="1">Uncharacterized protein</fullName>
    </submittedName>
</protein>
<dbReference type="InParanoid" id="D8UKX2"/>
<keyword evidence="2" id="KW-1185">Reference proteome</keyword>
<gene>
    <name evidence="1" type="ORF">VOLCADRAFT_100741</name>
</gene>
<evidence type="ECO:0000313" key="2">
    <source>
        <dbReference type="Proteomes" id="UP000001058"/>
    </source>
</evidence>